<dbReference type="InterPro" id="IPR011625">
    <property type="entry name" value="A2M_N_BRD"/>
</dbReference>
<accession>A0A3P9P539</accession>
<dbReference type="InterPro" id="IPR019742">
    <property type="entry name" value="MacrogloblnA2_CS"/>
</dbReference>
<evidence type="ECO:0000256" key="2">
    <source>
        <dbReference type="ARBA" id="ARBA00010952"/>
    </source>
</evidence>
<name>A0A3P9P539_POERE</name>
<dbReference type="SUPFAM" id="SSF100895">
    <property type="entry name" value="Kazal-type serine protease inhibitors"/>
    <property type="match status" value="1"/>
</dbReference>
<dbReference type="Gene3D" id="2.60.40.690">
    <property type="entry name" value="Alpha-macroglobulin, receptor-binding domain"/>
    <property type="match status" value="1"/>
</dbReference>
<dbReference type="InterPro" id="IPR047565">
    <property type="entry name" value="Alpha-macroglob_thiol-ester_cl"/>
</dbReference>
<evidence type="ECO:0000259" key="11">
    <source>
        <dbReference type="PROSITE" id="PS51465"/>
    </source>
</evidence>
<dbReference type="Pfam" id="PF07703">
    <property type="entry name" value="A2M_BRD"/>
    <property type="match status" value="1"/>
</dbReference>
<dbReference type="Gene3D" id="2.60.40.1930">
    <property type="match status" value="3"/>
</dbReference>
<dbReference type="SMART" id="SM01360">
    <property type="entry name" value="A2M"/>
    <property type="match status" value="1"/>
</dbReference>
<dbReference type="InterPro" id="IPR014756">
    <property type="entry name" value="Ig_E-set"/>
</dbReference>
<keyword evidence="6" id="KW-0722">Serine protease inhibitor</keyword>
<dbReference type="InterPro" id="IPR002350">
    <property type="entry name" value="Kazal_dom"/>
</dbReference>
<dbReference type="InterPro" id="IPR036595">
    <property type="entry name" value="A-macroglobulin_rcpt-bd_sf"/>
</dbReference>
<feature type="compositionally biased region" description="Basic and acidic residues" evidence="9">
    <location>
        <begin position="1541"/>
        <end position="1550"/>
    </location>
</feature>
<dbReference type="InterPro" id="IPR002890">
    <property type="entry name" value="MG2"/>
</dbReference>
<dbReference type="CDD" id="cd02897">
    <property type="entry name" value="A2M_2"/>
    <property type="match status" value="1"/>
</dbReference>
<dbReference type="OMA" id="CGCARDC"/>
<dbReference type="Gene3D" id="2.20.130.20">
    <property type="match status" value="1"/>
</dbReference>
<evidence type="ECO:0000256" key="5">
    <source>
        <dbReference type="ARBA" id="ARBA00022729"/>
    </source>
</evidence>
<protein>
    <submittedName>
        <fullName evidence="12">C3 and PZP like alpha-2-macroglobulin domain containing 8</fullName>
    </submittedName>
</protein>
<dbReference type="InterPro" id="IPR036058">
    <property type="entry name" value="Kazal_dom_sf"/>
</dbReference>
<keyword evidence="3" id="KW-0964">Secreted</keyword>
<dbReference type="InterPro" id="IPR013783">
    <property type="entry name" value="Ig-like_fold"/>
</dbReference>
<dbReference type="SMART" id="SM01359">
    <property type="entry name" value="A2M_N_2"/>
    <property type="match status" value="1"/>
</dbReference>
<evidence type="ECO:0000256" key="3">
    <source>
        <dbReference type="ARBA" id="ARBA00022525"/>
    </source>
</evidence>
<dbReference type="InterPro" id="IPR008930">
    <property type="entry name" value="Terpenoid_cyclase/PrenylTrfase"/>
</dbReference>
<reference evidence="12" key="3">
    <citation type="submission" date="2025-09" db="UniProtKB">
        <authorList>
            <consortium name="Ensembl"/>
        </authorList>
    </citation>
    <scope>IDENTIFICATION</scope>
    <source>
        <strain evidence="12">Guanapo</strain>
    </source>
</reference>
<feature type="signal peptide" evidence="10">
    <location>
        <begin position="1"/>
        <end position="25"/>
    </location>
</feature>
<keyword evidence="4" id="KW-0646">Protease inhibitor</keyword>
<evidence type="ECO:0000256" key="6">
    <source>
        <dbReference type="ARBA" id="ARBA00022900"/>
    </source>
</evidence>
<dbReference type="InterPro" id="IPR022041">
    <property type="entry name" value="Methyltransf_FA"/>
</dbReference>
<proteinExistence type="inferred from homology"/>
<dbReference type="InterPro" id="IPR041813">
    <property type="entry name" value="A2M_TED"/>
</dbReference>
<feature type="region of interest" description="Disordered" evidence="9">
    <location>
        <begin position="1787"/>
        <end position="1808"/>
    </location>
</feature>
<feature type="region of interest" description="Disordered" evidence="9">
    <location>
        <begin position="1519"/>
        <end position="1563"/>
    </location>
</feature>
<organism evidence="12 13">
    <name type="scientific">Poecilia reticulata</name>
    <name type="common">Guppy</name>
    <name type="synonym">Acanthophacelus reticulatus</name>
    <dbReference type="NCBI Taxonomy" id="8081"/>
    <lineage>
        <taxon>Eukaryota</taxon>
        <taxon>Metazoa</taxon>
        <taxon>Chordata</taxon>
        <taxon>Craniata</taxon>
        <taxon>Vertebrata</taxon>
        <taxon>Euteleostomi</taxon>
        <taxon>Actinopterygii</taxon>
        <taxon>Neopterygii</taxon>
        <taxon>Teleostei</taxon>
        <taxon>Neoteleostei</taxon>
        <taxon>Acanthomorphata</taxon>
        <taxon>Ovalentaria</taxon>
        <taxon>Atherinomorphae</taxon>
        <taxon>Cyprinodontiformes</taxon>
        <taxon>Poeciliidae</taxon>
        <taxon>Poeciliinae</taxon>
        <taxon>Poecilia</taxon>
    </lineage>
</organism>
<dbReference type="Gene3D" id="6.20.50.160">
    <property type="match status" value="1"/>
</dbReference>
<keyword evidence="13" id="KW-1185">Reference proteome</keyword>
<dbReference type="Pfam" id="PF00207">
    <property type="entry name" value="A2M"/>
    <property type="match status" value="1"/>
</dbReference>
<comment type="subcellular location">
    <subcellularLocation>
        <location evidence="1">Secreted</location>
    </subcellularLocation>
</comment>
<evidence type="ECO:0000256" key="8">
    <source>
        <dbReference type="ARBA" id="ARBA00023180"/>
    </source>
</evidence>
<dbReference type="Proteomes" id="UP000242638">
    <property type="component" value="Unassembled WGS sequence"/>
</dbReference>
<dbReference type="Pfam" id="PF17791">
    <property type="entry name" value="MG3"/>
    <property type="match status" value="1"/>
</dbReference>
<dbReference type="SMART" id="SM01419">
    <property type="entry name" value="Thiol-ester_cl"/>
    <property type="match status" value="1"/>
</dbReference>
<dbReference type="InterPro" id="IPR001599">
    <property type="entry name" value="Macroglobln_a2"/>
</dbReference>
<dbReference type="Gene3D" id="2.60.120.1540">
    <property type="match status" value="1"/>
</dbReference>
<dbReference type="InterPro" id="IPR050473">
    <property type="entry name" value="A2M/Complement_sys"/>
</dbReference>
<dbReference type="Gene3D" id="1.50.10.20">
    <property type="match status" value="1"/>
</dbReference>
<dbReference type="Pfam" id="PF07677">
    <property type="entry name" value="A2M_recep"/>
    <property type="match status" value="1"/>
</dbReference>
<feature type="chain" id="PRO_5018329552" evidence="10">
    <location>
        <begin position="26"/>
        <end position="1871"/>
    </location>
</feature>
<evidence type="ECO:0000313" key="12">
    <source>
        <dbReference type="Ensembl" id="ENSPREP00000016833.1"/>
    </source>
</evidence>
<evidence type="ECO:0000256" key="7">
    <source>
        <dbReference type="ARBA" id="ARBA00023157"/>
    </source>
</evidence>
<dbReference type="PANTHER" id="PTHR11412">
    <property type="entry name" value="MACROGLOBULIN / COMPLEMENT"/>
    <property type="match status" value="1"/>
</dbReference>
<dbReference type="Pfam" id="PF01835">
    <property type="entry name" value="MG2"/>
    <property type="match status" value="1"/>
</dbReference>
<dbReference type="SUPFAM" id="SSF81296">
    <property type="entry name" value="E set domains"/>
    <property type="match status" value="1"/>
</dbReference>
<dbReference type="GO" id="GO:0004867">
    <property type="term" value="F:serine-type endopeptidase inhibitor activity"/>
    <property type="evidence" value="ECO:0007669"/>
    <property type="project" value="UniProtKB-KW"/>
</dbReference>
<reference evidence="13" key="1">
    <citation type="submission" date="2013-11" db="EMBL/GenBank/DDBJ databases">
        <title>The genomic landscape of the Guanapo guppy.</title>
        <authorList>
            <person name="Kuenstner A."/>
            <person name="Dreyer C."/>
        </authorList>
    </citation>
    <scope>NUCLEOTIDE SEQUENCE</scope>
    <source>
        <strain evidence="13">Guanapo</strain>
    </source>
</reference>
<dbReference type="PROSITE" id="PS00477">
    <property type="entry name" value="ALPHA_2_MACROGLOBULIN"/>
    <property type="match status" value="1"/>
</dbReference>
<evidence type="ECO:0000313" key="13">
    <source>
        <dbReference type="Proteomes" id="UP000242638"/>
    </source>
</evidence>
<dbReference type="Bgee" id="ENSPREG00000011302">
    <property type="expression patterns" value="Expressed in caudal fin and 1 other cell type or tissue"/>
</dbReference>
<dbReference type="GO" id="GO:0005615">
    <property type="term" value="C:extracellular space"/>
    <property type="evidence" value="ECO:0007669"/>
    <property type="project" value="InterPro"/>
</dbReference>
<dbReference type="SMART" id="SM00280">
    <property type="entry name" value="KAZAL"/>
    <property type="match status" value="1"/>
</dbReference>
<keyword evidence="8" id="KW-0325">Glycoprotein</keyword>
<dbReference type="PANTHER" id="PTHR11412:SF139">
    <property type="entry name" value="C3 AND PZP-LIKE ALPHA-2-MACROGLOBULIN DOMAIN-CONTAINING PROTEIN 8"/>
    <property type="match status" value="1"/>
</dbReference>
<dbReference type="Pfam" id="PF07648">
    <property type="entry name" value="Kazal_2"/>
    <property type="match status" value="1"/>
</dbReference>
<dbReference type="Pfam" id="PF12248">
    <property type="entry name" value="Methyltransf_FA"/>
    <property type="match status" value="1"/>
</dbReference>
<dbReference type="STRING" id="8081.ENSPREP00000016833"/>
<dbReference type="SUPFAM" id="SSF48239">
    <property type="entry name" value="Terpenoid cyclases/Protein prenyltransferases"/>
    <property type="match status" value="1"/>
</dbReference>
<dbReference type="Pfam" id="PF17789">
    <property type="entry name" value="MG4"/>
    <property type="match status" value="1"/>
</dbReference>
<dbReference type="InterPro" id="IPR040839">
    <property type="entry name" value="MG4"/>
</dbReference>
<dbReference type="FunFam" id="1.50.10.20:FF:000001">
    <property type="entry name" value="CD109 isoform 1"/>
    <property type="match status" value="1"/>
</dbReference>
<dbReference type="InterPro" id="IPR041555">
    <property type="entry name" value="MG3"/>
</dbReference>
<evidence type="ECO:0000256" key="10">
    <source>
        <dbReference type="SAM" id="SignalP"/>
    </source>
</evidence>
<comment type="similarity">
    <text evidence="2">Belongs to the protease inhibitor I39 (alpha-2-macroglobulin) family.</text>
</comment>
<evidence type="ECO:0000256" key="9">
    <source>
        <dbReference type="SAM" id="MobiDB-lite"/>
    </source>
</evidence>
<dbReference type="InterPro" id="IPR009048">
    <property type="entry name" value="A-macroglobulin_rcpt-bd"/>
</dbReference>
<dbReference type="Gene3D" id="2.60.40.1940">
    <property type="match status" value="1"/>
</dbReference>
<dbReference type="GeneTree" id="ENSGT00940000162399"/>
<evidence type="ECO:0000256" key="4">
    <source>
        <dbReference type="ARBA" id="ARBA00022690"/>
    </source>
</evidence>
<dbReference type="FunFam" id="2.60.40.1930:FF:000001">
    <property type="entry name" value="CD109 isoform 3"/>
    <property type="match status" value="1"/>
</dbReference>
<dbReference type="CDD" id="cd00104">
    <property type="entry name" value="KAZAL_FS"/>
    <property type="match status" value="1"/>
</dbReference>
<keyword evidence="7" id="KW-1015">Disulfide bond</keyword>
<dbReference type="GO" id="GO:0007399">
    <property type="term" value="P:nervous system development"/>
    <property type="evidence" value="ECO:0007669"/>
    <property type="project" value="UniProtKB-ARBA"/>
</dbReference>
<dbReference type="SMART" id="SM01361">
    <property type="entry name" value="A2M_recep"/>
    <property type="match status" value="1"/>
</dbReference>
<dbReference type="InterPro" id="IPR011626">
    <property type="entry name" value="Alpha-macroglobulin_TED"/>
</dbReference>
<reference evidence="12" key="2">
    <citation type="submission" date="2025-08" db="UniProtKB">
        <authorList>
            <consortium name="Ensembl"/>
        </authorList>
    </citation>
    <scope>IDENTIFICATION</scope>
    <source>
        <strain evidence="12">Guanapo</strain>
    </source>
</reference>
<evidence type="ECO:0000256" key="1">
    <source>
        <dbReference type="ARBA" id="ARBA00004613"/>
    </source>
</evidence>
<feature type="compositionally biased region" description="Low complexity" evidence="9">
    <location>
        <begin position="1524"/>
        <end position="1534"/>
    </location>
</feature>
<keyword evidence="5 10" id="KW-0732">Signal</keyword>
<feature type="domain" description="Kazal-like" evidence="11">
    <location>
        <begin position="1723"/>
        <end position="1777"/>
    </location>
</feature>
<dbReference type="Ensembl" id="ENSPRET00000017013.1">
    <property type="protein sequence ID" value="ENSPREP00000016833.1"/>
    <property type="gene ID" value="ENSPREG00000011302.1"/>
</dbReference>
<sequence>MLRMFWRAWSLSWTLFICSVCRSCAQERQGYLVAAPSVFRAGVEESVSVTIFNAKAETRVQAQLSVKGQAVAHSHSTVYDKGTIKLKVPSGLRGQALLKVWGNRQLTERGYIFHNYTTITVESKGSAVFIQTDKPIYKPKHKVLIKVYTVAPDMRPINEKMEAYILDPRGSRMIHWKSLKPVCCGIVNMSFPLSDQPVFGEWFIFVEVQGQTYNKSFEVQKYVMPKFELVIVPPPYIRDLSSCEQASVTARYTFGKPVTGKLTVNMTVNGVGYYRHEMGQPVIKTMEIKGSANFSLCVKDMMPLDVADHFRGTVSIWASVTSIDGSRQTTFDDSTAVHKQLIDIKYSKETRKQFKPGLPYKGKIEVTYPDGSPADGVRVRVKAELTPKDNIYTSELISKGGEATFEIPSIPIAAQYVWLETKVTSIDGKTVGDQYLPNYLSISSWYSPSRCHIQIQSPSAPLKVGQEAEVALKSTCPCNFTLHYEVASRGNIVLSGKEPANTTASHRGKRATVTFDKNIHKTQLPSSASGVAGSLSQAEMDSCVSYLRFPVSHIMAPFSRLLVYYVRENGEGVTDSLQISVQPELENKVSISFSSNESMPGDSVMLHVRGERGSCVCVTTVDKSLYFLKPDFQLSTNKVFKEMADFDVSDVFGVPKDDGHVWWPGLSSKRRRRSSVFPWHWDITKDARFAFTETGLVVMTDMVSLNHRQSGGMYTDEAVPAFQPHTSVGVTTIHPRPTTRTEKRRRTFFPETWVWHCFNISSETGETLLQLDVPDSITTWVTEAVGLSEEKGLGLAERTELRTFKPFFVDFTLPYSLIRGEQTKVPLTVYNYLPTCSEVHVKVSIPKGIKFIGHPGKHHLTRKKCVAPGEAIPTSIVLSFTELGSANITARAIAYSSPSCCSDGMLSGKSGNYADERRIPIGIDYVRRTVLVEPEGLSREYTYSVFFCPNERIHISTPNKYEYQYVKKPSKMTQFEVAVKTHNDAHIALSASPHDSAEMLEIVLGGRQNTRSWISLGKMGEPLVSVSTPGMLSWDEFRSFWISWRGGLVQVGHGLHPSNESIILQWAGQFPGQVQHIGFSTGWGSVGEFKIWRKDDSDDDHNEAFTLGVPHNMVPGSERATAFMIGDVMGPTLNNLDKLLRLPFGCGEQNMIHFAPNVFVLKYLQKTGQLSPEVENEATDYLLQGYQRQLTYKRQDGSYSAFGERDSSGSMWLTAFVLKSFAQSRGFIFIDPEELRAAKSWLIKHQREDGSFPAMGRILNKDLQGGIHGKISLTAYVVAALLETGIATEEEKVAVAKAKDFLESNTYSADDPYTTALSAYALSLLRSPYAPLALRRLNHMAITQDGLTHWSLTGSTVTDEDTFMGFSDGLSQSVVSAEVEMTAYGLLTYTVLGDVASALPVVKWLSQQRNSLGGFSSTQDTCVALHALSEYAILSYIGGVNLTISLASTNLDFQEAFELNRDNKKLLQRAKIPSIPTGLFVSAKGEGCCLMQIDVSYNVPDPVAKPAFQLNVDLKEPLQERRLQPSSSSSTSKHSASRSRSRADNRSELSRKRRAPIDDDDPAAHQDKLSFHISLEVCARWLHSGSSNMAVIEVPMISGFRADVESLERLMMDKRVGLKRYELNGRKVLFYFDEIPSQCMTCVALQATREYIVGKTAPVPVKIYDYYEPAFEATRFYNVSESSPLARELCDGPTCNEVESSTNQWIGFVQGNQCNNVLGCLEQEQIERCTCYRDCGYDGEPVCGSDGQFYQNQCQMEVTSCRNGTRIKQVPVSQCSPSKTIENNQPVVNQETEQPSVPVHAGEEEQGSMPEVSYYSYEYDSDPFLADGEGGDHFDIPEGGGGVQHKVPLQANTQLPTMDTKSTPERWYVRL</sequence>
<dbReference type="SUPFAM" id="SSF49410">
    <property type="entry name" value="Alpha-macroglobulin receptor domain"/>
    <property type="match status" value="1"/>
</dbReference>
<dbReference type="Pfam" id="PF07678">
    <property type="entry name" value="TED_complement"/>
    <property type="match status" value="1"/>
</dbReference>
<dbReference type="Gene3D" id="2.60.40.10">
    <property type="entry name" value="Immunoglobulins"/>
    <property type="match status" value="2"/>
</dbReference>
<dbReference type="PROSITE" id="PS51465">
    <property type="entry name" value="KAZAL_2"/>
    <property type="match status" value="1"/>
</dbReference>
<dbReference type="Gene3D" id="3.30.60.30">
    <property type="match status" value="1"/>
</dbReference>